<name>A0A7Y3RMC7_9PROT</name>
<evidence type="ECO:0000313" key="4">
    <source>
        <dbReference type="Proteomes" id="UP000536835"/>
    </source>
</evidence>
<evidence type="ECO:0000256" key="2">
    <source>
        <dbReference type="ARBA" id="ARBA00023235"/>
    </source>
</evidence>
<dbReference type="Proteomes" id="UP000536835">
    <property type="component" value="Unassembled WGS sequence"/>
</dbReference>
<gene>
    <name evidence="3" type="ORF">HK107_10520</name>
</gene>
<evidence type="ECO:0000313" key="3">
    <source>
        <dbReference type="EMBL" id="NNU16753.1"/>
    </source>
</evidence>
<evidence type="ECO:0008006" key="5">
    <source>
        <dbReference type="Google" id="ProtNLM"/>
    </source>
</evidence>
<organism evidence="3 4">
    <name type="scientific">Parvularcula mediterranea</name>
    <dbReference type="NCBI Taxonomy" id="2732508"/>
    <lineage>
        <taxon>Bacteria</taxon>
        <taxon>Pseudomonadati</taxon>
        <taxon>Pseudomonadota</taxon>
        <taxon>Alphaproteobacteria</taxon>
        <taxon>Parvularculales</taxon>
        <taxon>Parvularculaceae</taxon>
        <taxon>Parvularcula</taxon>
    </lineage>
</organism>
<keyword evidence="4" id="KW-1185">Reference proteome</keyword>
<accession>A0A7Y3RMC7</accession>
<dbReference type="InterPro" id="IPR010819">
    <property type="entry name" value="AGE/CE"/>
</dbReference>
<dbReference type="Gene3D" id="1.50.10.10">
    <property type="match status" value="1"/>
</dbReference>
<proteinExistence type="inferred from homology"/>
<dbReference type="SUPFAM" id="SSF48208">
    <property type="entry name" value="Six-hairpin glycosidases"/>
    <property type="match status" value="1"/>
</dbReference>
<dbReference type="InterPro" id="IPR008928">
    <property type="entry name" value="6-hairpin_glycosidase_sf"/>
</dbReference>
<keyword evidence="2" id="KW-0413">Isomerase</keyword>
<dbReference type="GO" id="GO:0005975">
    <property type="term" value="P:carbohydrate metabolic process"/>
    <property type="evidence" value="ECO:0007669"/>
    <property type="project" value="InterPro"/>
</dbReference>
<comment type="caution">
    <text evidence="3">The sequence shown here is derived from an EMBL/GenBank/DDBJ whole genome shotgun (WGS) entry which is preliminary data.</text>
</comment>
<dbReference type="EMBL" id="JABFCX010000003">
    <property type="protein sequence ID" value="NNU16753.1"/>
    <property type="molecule type" value="Genomic_DNA"/>
</dbReference>
<reference evidence="3 4" key="1">
    <citation type="submission" date="2020-05" db="EMBL/GenBank/DDBJ databases">
        <title>Parvularcula mediterraneae sp. nov., isolated from polypropylene straw from shallow seawater of the seashore of Laganas in Zakynthos island, Greece.</title>
        <authorList>
            <person name="Szabo I."/>
            <person name="Al-Omari J."/>
            <person name="Rado J."/>
            <person name="Szerdahelyi G.S."/>
        </authorList>
    </citation>
    <scope>NUCLEOTIDE SEQUENCE [LARGE SCALE GENOMIC DNA]</scope>
    <source>
        <strain evidence="3 4">ZS-1/3</strain>
    </source>
</reference>
<sequence length="377" mass="42786">MATSKFEKARDRFLAWCAEDAIPLFRDKGRDPLGGYYEALSHDGEPLRDGHKRLRVQARQAWSFARAEHLGLMTGGREASDHAWRFMIDEGLKPLKDGPTCFIHIFNADGSVKSDLRDSYDHAFVLLASAERRLRYNDPEADDIDAIVERYFETVRHPEGGFAEGIPASLPRRTNPHMHLFEAALLRREAGPWAFSDSAVEEIKALWDRAFWDRQRKALLEFFGEDWTPDAASGSVIEPGHMVEWLWLLHKAGHADQSLFETLFESARDYGLLPDFPILADTVDIRSGIRSEGARLWGQTEHIRAALVLARATGEERFCELAAQLLEAFDRHYLTGMVRGGWYDRLGLDGNPISDRMPSSLLYHILTLADELVHSAQ</sequence>
<dbReference type="PANTHER" id="PTHR15108">
    <property type="entry name" value="N-ACYLGLUCOSAMINE-2-EPIMERASE"/>
    <property type="match status" value="1"/>
</dbReference>
<protein>
    <recommendedName>
        <fullName evidence="5">Mannose-6-phosphate isomerase</fullName>
    </recommendedName>
</protein>
<dbReference type="Pfam" id="PF07221">
    <property type="entry name" value="GlcNAc_2-epim"/>
    <property type="match status" value="1"/>
</dbReference>
<evidence type="ECO:0000256" key="1">
    <source>
        <dbReference type="ARBA" id="ARBA00008558"/>
    </source>
</evidence>
<dbReference type="InterPro" id="IPR012341">
    <property type="entry name" value="6hp_glycosidase-like_sf"/>
</dbReference>
<dbReference type="AlphaFoldDB" id="A0A7Y3RMC7"/>
<dbReference type="RefSeq" id="WP_173199512.1">
    <property type="nucleotide sequence ID" value="NZ_JABFCX010000003.1"/>
</dbReference>
<comment type="similarity">
    <text evidence="1">Belongs to the N-acylglucosamine 2-epimerase family.</text>
</comment>
<dbReference type="GO" id="GO:0016853">
    <property type="term" value="F:isomerase activity"/>
    <property type="evidence" value="ECO:0007669"/>
    <property type="project" value="UniProtKB-KW"/>
</dbReference>